<name>A0AAW2WP00_9LAMI</name>
<feature type="compositionally biased region" description="Gly residues" evidence="1">
    <location>
        <begin position="79"/>
        <end position="88"/>
    </location>
</feature>
<feature type="compositionally biased region" description="Basic and acidic residues" evidence="1">
    <location>
        <begin position="157"/>
        <end position="191"/>
    </location>
</feature>
<protein>
    <submittedName>
        <fullName evidence="2">Uncharacterized protein</fullName>
    </submittedName>
</protein>
<comment type="caution">
    <text evidence="2">The sequence shown here is derived from an EMBL/GenBank/DDBJ whole genome shotgun (WGS) entry which is preliminary data.</text>
</comment>
<feature type="region of interest" description="Disordered" evidence="1">
    <location>
        <begin position="41"/>
        <end position="124"/>
    </location>
</feature>
<accession>A0AAW2WP00</accession>
<reference evidence="2" key="1">
    <citation type="submission" date="2020-06" db="EMBL/GenBank/DDBJ databases">
        <authorList>
            <person name="Li T."/>
            <person name="Hu X."/>
            <person name="Zhang T."/>
            <person name="Song X."/>
            <person name="Zhang H."/>
            <person name="Dai N."/>
            <person name="Sheng W."/>
            <person name="Hou X."/>
            <person name="Wei L."/>
        </authorList>
    </citation>
    <scope>NUCLEOTIDE SEQUENCE</scope>
    <source>
        <strain evidence="2">KEN1</strain>
        <tissue evidence="2">Leaf</tissue>
    </source>
</reference>
<proteinExistence type="predicted"/>
<gene>
    <name evidence="2" type="ORF">Slati_2077100</name>
</gene>
<evidence type="ECO:0000313" key="2">
    <source>
        <dbReference type="EMBL" id="KAL0443544.1"/>
    </source>
</evidence>
<evidence type="ECO:0000256" key="1">
    <source>
        <dbReference type="SAM" id="MobiDB-lite"/>
    </source>
</evidence>
<reference evidence="2" key="2">
    <citation type="journal article" date="2024" name="Plant">
        <title>Genomic evolution and insights into agronomic trait innovations of Sesamum species.</title>
        <authorList>
            <person name="Miao H."/>
            <person name="Wang L."/>
            <person name="Qu L."/>
            <person name="Liu H."/>
            <person name="Sun Y."/>
            <person name="Le M."/>
            <person name="Wang Q."/>
            <person name="Wei S."/>
            <person name="Zheng Y."/>
            <person name="Lin W."/>
            <person name="Duan Y."/>
            <person name="Cao H."/>
            <person name="Xiong S."/>
            <person name="Wang X."/>
            <person name="Wei L."/>
            <person name="Li C."/>
            <person name="Ma Q."/>
            <person name="Ju M."/>
            <person name="Zhao R."/>
            <person name="Li G."/>
            <person name="Mu C."/>
            <person name="Tian Q."/>
            <person name="Mei H."/>
            <person name="Zhang T."/>
            <person name="Gao T."/>
            <person name="Zhang H."/>
        </authorList>
    </citation>
    <scope>NUCLEOTIDE SEQUENCE</scope>
    <source>
        <strain evidence="2">KEN1</strain>
    </source>
</reference>
<sequence>MFPSKREILSLANDSFVHARRRYFHSHHDYVACFSSYSARNTGGTNPGNLSEKDNTVEGSEGGYGGSGISSTENKLAGGSRGGPGGWNAGSKAAGRRVDGEVKGGDQWRRDTEDAGRDTGGSVAEMAKAGAVGAMEAGLKLGEVAKQTMDGMWDAAKETTEKVRDTMVDDSETMDHRTRTSKDKHVEDLRRRGGGYDLKDL</sequence>
<dbReference type="AlphaFoldDB" id="A0AAW2WP00"/>
<dbReference type="EMBL" id="JACGWN010000007">
    <property type="protein sequence ID" value="KAL0443544.1"/>
    <property type="molecule type" value="Genomic_DNA"/>
</dbReference>
<feature type="compositionally biased region" description="Basic and acidic residues" evidence="1">
    <location>
        <begin position="96"/>
        <end position="117"/>
    </location>
</feature>
<organism evidence="2">
    <name type="scientific">Sesamum latifolium</name>
    <dbReference type="NCBI Taxonomy" id="2727402"/>
    <lineage>
        <taxon>Eukaryota</taxon>
        <taxon>Viridiplantae</taxon>
        <taxon>Streptophyta</taxon>
        <taxon>Embryophyta</taxon>
        <taxon>Tracheophyta</taxon>
        <taxon>Spermatophyta</taxon>
        <taxon>Magnoliopsida</taxon>
        <taxon>eudicotyledons</taxon>
        <taxon>Gunneridae</taxon>
        <taxon>Pentapetalae</taxon>
        <taxon>asterids</taxon>
        <taxon>lamiids</taxon>
        <taxon>Lamiales</taxon>
        <taxon>Pedaliaceae</taxon>
        <taxon>Sesamum</taxon>
    </lineage>
</organism>
<feature type="region of interest" description="Disordered" evidence="1">
    <location>
        <begin position="157"/>
        <end position="201"/>
    </location>
</feature>